<dbReference type="Gene3D" id="3.60.21.10">
    <property type="match status" value="1"/>
</dbReference>
<dbReference type="Pfam" id="PF04152">
    <property type="entry name" value="Mre11_DNA_bind"/>
    <property type="match status" value="1"/>
</dbReference>
<evidence type="ECO:0000256" key="13">
    <source>
        <dbReference type="ARBA" id="ARBA00023211"/>
    </source>
</evidence>
<evidence type="ECO:0000256" key="10">
    <source>
        <dbReference type="ARBA" id="ARBA00022801"/>
    </source>
</evidence>
<dbReference type="SMART" id="SM01347">
    <property type="entry name" value="Mre11_DNA_bind"/>
    <property type="match status" value="1"/>
</dbReference>
<dbReference type="GO" id="GO:0097552">
    <property type="term" value="P:mitochondrial double-strand break repair via homologous recombination"/>
    <property type="evidence" value="ECO:0007669"/>
    <property type="project" value="TreeGrafter"/>
</dbReference>
<keyword evidence="11 16" id="KW-0269">Exonuclease</keyword>
<evidence type="ECO:0000256" key="18">
    <source>
        <dbReference type="RuleBase" id="RU003447"/>
    </source>
</evidence>
<dbReference type="GO" id="GO:0006303">
    <property type="term" value="P:double-strand break repair via nonhomologous end joining"/>
    <property type="evidence" value="ECO:0007669"/>
    <property type="project" value="TreeGrafter"/>
</dbReference>
<dbReference type="SUPFAM" id="SSF56300">
    <property type="entry name" value="Metallo-dependent phosphatases"/>
    <property type="match status" value="1"/>
</dbReference>
<protein>
    <recommendedName>
        <fullName evidence="16">Double-strand break repair protein</fullName>
    </recommendedName>
</protein>
<keyword evidence="7" id="KW-0479">Metal-binding</keyword>
<reference evidence="20" key="1">
    <citation type="submission" date="2022-01" db="EMBL/GenBank/DDBJ databases">
        <title>Genome Sequence Resource for Two Populations of Ditylenchus destructor, the Migratory Endoparasitic Phytonematode.</title>
        <authorList>
            <person name="Zhang H."/>
            <person name="Lin R."/>
            <person name="Xie B."/>
        </authorList>
    </citation>
    <scope>NUCLEOTIDE SEQUENCE</scope>
    <source>
        <strain evidence="20">BazhouSP</strain>
    </source>
</reference>
<evidence type="ECO:0000256" key="9">
    <source>
        <dbReference type="ARBA" id="ARBA00022763"/>
    </source>
</evidence>
<comment type="similarity">
    <text evidence="4 16 18">Belongs to the MRE11/RAD32 family.</text>
</comment>
<proteinExistence type="inferred from homology"/>
<dbReference type="GO" id="GO:0031573">
    <property type="term" value="P:mitotic intra-S DNA damage checkpoint signaling"/>
    <property type="evidence" value="ECO:0007669"/>
    <property type="project" value="TreeGrafter"/>
</dbReference>
<comment type="subcellular location">
    <subcellularLocation>
        <location evidence="3">Chromosome</location>
    </subcellularLocation>
    <subcellularLocation>
        <location evidence="2 16">Nucleus</location>
    </subcellularLocation>
</comment>
<evidence type="ECO:0000256" key="6">
    <source>
        <dbReference type="ARBA" id="ARBA00022722"/>
    </source>
</evidence>
<dbReference type="GO" id="GO:0042138">
    <property type="term" value="P:meiotic DNA double-strand break formation"/>
    <property type="evidence" value="ECO:0007669"/>
    <property type="project" value="TreeGrafter"/>
</dbReference>
<dbReference type="Pfam" id="PF00149">
    <property type="entry name" value="Metallophos"/>
    <property type="match status" value="1"/>
</dbReference>
<keyword evidence="5" id="KW-0158">Chromosome</keyword>
<evidence type="ECO:0000256" key="4">
    <source>
        <dbReference type="ARBA" id="ARBA00009028"/>
    </source>
</evidence>
<evidence type="ECO:0000256" key="17">
    <source>
        <dbReference type="PIRSR" id="PIRSR000882-1"/>
    </source>
</evidence>
<dbReference type="InterPro" id="IPR004843">
    <property type="entry name" value="Calcineurin-like_PHP"/>
</dbReference>
<keyword evidence="9 16" id="KW-0227">DNA damage</keyword>
<accession>A0AAD4R830</accession>
<evidence type="ECO:0000256" key="11">
    <source>
        <dbReference type="ARBA" id="ARBA00022839"/>
    </source>
</evidence>
<comment type="function">
    <text evidence="16">Core component of the MRN complex, which plays a central role in double-strand break (DSB) repair, DNA recombination, maintenance of telomere integrity and meiosis. The MRN complex is involved in the repair of DNA double-strand breaks (DSBs) via homologous recombination (HR), an error-free mechanism which primarily occurs during S and G2 phases. The complex (1) mediates the end resection of damaged DNA, which generates proper single-stranded DNA, a key initial steps in HR, and is (2) required for the recruitment of other repair factors and efficient activation of ATM and ATR upon DNA damage. Within the MRN complex, MRE11 possesses both single-strand endonuclease activity and double-strand-specific 3'-5' exonuclease activity. MRE11 first endonucleolytically cleaves the 5' strand at DNA DSB ends to prevent non-homologous end joining (NHEJ) and licence HR. It then generates a single-stranded DNA gap via 3' to 5' exonucleolytic degradation, which is required for single-strand invasion and recombination.</text>
</comment>
<dbReference type="InterPro" id="IPR038487">
    <property type="entry name" value="Mre11_capping_dom"/>
</dbReference>
<evidence type="ECO:0000256" key="16">
    <source>
        <dbReference type="PIRNR" id="PIRNR000882"/>
    </source>
</evidence>
<evidence type="ECO:0000259" key="19">
    <source>
        <dbReference type="SMART" id="SM01347"/>
    </source>
</evidence>
<dbReference type="CDD" id="cd00840">
    <property type="entry name" value="MPP_Mre11_N"/>
    <property type="match status" value="1"/>
</dbReference>
<gene>
    <name evidence="20" type="ORF">DdX_01423</name>
</gene>
<evidence type="ECO:0000256" key="15">
    <source>
        <dbReference type="ARBA" id="ARBA00023254"/>
    </source>
</evidence>
<evidence type="ECO:0000256" key="12">
    <source>
        <dbReference type="ARBA" id="ARBA00023204"/>
    </source>
</evidence>
<keyword evidence="13 16" id="KW-0464">Manganese</keyword>
<sequence length="570" mass="64677">MSSDSRYTAFDPRKSMDQIKFLIASDIHAGYGESKKHIHNDSFESFREVLKAGVENEVDFVLLGGDLFHENNPSRETRLKVIRALRRYCMRENETALEFVSDPTVNFQHSDFPTVNYKDANYKIGMPVFSIHGNHDDLSGKGLTALDDLHETGLINFFGKFNDVDKIEVAPILLKKGQTKIAIYGISSQRDDRLCRAFMKECVKFSRPDDAETWFSILVIHQNRPRRSNMRTTGAFLPLPFIPAFFDLVIWGHEHESLIEPQYFTIGTNDTGVDNGFFIIQPGSTVATSLCKEEAVQKHCAVIKVQDRRFKSIPIPLQTTRQVIIDELQLDDSVLLKKIPRSTVRQKDMEDETLIAEKINEMLRHAAENRGPKQPVPPLLKLKVEYSGKWLNIPPINGRRFGARYTDKVANPYDMIVVRTHREEKEGGAQDPLNVVLGEAADNFQNVDEMVEKYFVDCSFEDKLTVLTEVAMSRSLKEYSNADGTFTVADRLLTESIKSQISTFAEKVKTAFANMQIDNDDEHVLAKKVERCLIEMKKQKCGMNLTDITNGTSGARRDSSMEVDLLSGSE</sequence>
<evidence type="ECO:0000256" key="8">
    <source>
        <dbReference type="ARBA" id="ARBA00022759"/>
    </source>
</evidence>
<name>A0AAD4R830_9BILA</name>
<keyword evidence="12 16" id="KW-0234">DNA repair</keyword>
<dbReference type="GO" id="GO:0008296">
    <property type="term" value="F:3'-5'-DNA exonuclease activity"/>
    <property type="evidence" value="ECO:0007669"/>
    <property type="project" value="InterPro"/>
</dbReference>
<keyword evidence="15 16" id="KW-0469">Meiosis</keyword>
<feature type="active site" description="Proton donor" evidence="17">
    <location>
        <position position="135"/>
    </location>
</feature>
<keyword evidence="20" id="KW-0238">DNA-binding</keyword>
<keyword evidence="21" id="KW-1185">Reference proteome</keyword>
<dbReference type="GO" id="GO:0035861">
    <property type="term" value="C:site of double-strand break"/>
    <property type="evidence" value="ECO:0007669"/>
    <property type="project" value="TreeGrafter"/>
</dbReference>
<keyword evidence="6 16" id="KW-0540">Nuclease</keyword>
<evidence type="ECO:0000256" key="14">
    <source>
        <dbReference type="ARBA" id="ARBA00023242"/>
    </source>
</evidence>
<dbReference type="InterPro" id="IPR041796">
    <property type="entry name" value="Mre11_N"/>
</dbReference>
<dbReference type="GO" id="GO:0030145">
    <property type="term" value="F:manganese ion binding"/>
    <property type="evidence" value="ECO:0007669"/>
    <property type="project" value="UniProtKB-UniRule"/>
</dbReference>
<dbReference type="GO" id="GO:0003677">
    <property type="term" value="F:DNA binding"/>
    <property type="evidence" value="ECO:0007669"/>
    <property type="project" value="UniProtKB-KW"/>
</dbReference>
<organism evidence="20 21">
    <name type="scientific">Ditylenchus destructor</name>
    <dbReference type="NCBI Taxonomy" id="166010"/>
    <lineage>
        <taxon>Eukaryota</taxon>
        <taxon>Metazoa</taxon>
        <taxon>Ecdysozoa</taxon>
        <taxon>Nematoda</taxon>
        <taxon>Chromadorea</taxon>
        <taxon>Rhabditida</taxon>
        <taxon>Tylenchina</taxon>
        <taxon>Tylenchomorpha</taxon>
        <taxon>Sphaerularioidea</taxon>
        <taxon>Anguinidae</taxon>
        <taxon>Anguininae</taxon>
        <taxon>Ditylenchus</taxon>
    </lineage>
</organism>
<evidence type="ECO:0000256" key="3">
    <source>
        <dbReference type="ARBA" id="ARBA00004286"/>
    </source>
</evidence>
<dbReference type="PANTHER" id="PTHR10139">
    <property type="entry name" value="DOUBLE-STRAND BREAK REPAIR PROTEIN MRE11"/>
    <property type="match status" value="1"/>
</dbReference>
<comment type="caution">
    <text evidence="20">The sequence shown here is derived from an EMBL/GenBank/DDBJ whole genome shotgun (WGS) entry which is preliminary data.</text>
</comment>
<dbReference type="PIRSF" id="PIRSF000882">
    <property type="entry name" value="DSB_repair_MRE11"/>
    <property type="match status" value="1"/>
</dbReference>
<dbReference type="NCBIfam" id="TIGR00583">
    <property type="entry name" value="mre11"/>
    <property type="match status" value="1"/>
</dbReference>
<dbReference type="GO" id="GO:0000014">
    <property type="term" value="F:single-stranded DNA endodeoxyribonuclease activity"/>
    <property type="evidence" value="ECO:0007669"/>
    <property type="project" value="TreeGrafter"/>
</dbReference>
<dbReference type="GO" id="GO:0000724">
    <property type="term" value="P:double-strand break repair via homologous recombination"/>
    <property type="evidence" value="ECO:0007669"/>
    <property type="project" value="TreeGrafter"/>
</dbReference>
<dbReference type="EMBL" id="JAKKPZ010000001">
    <property type="protein sequence ID" value="KAI1729199.1"/>
    <property type="molecule type" value="Genomic_DNA"/>
</dbReference>
<keyword evidence="14 16" id="KW-0539">Nucleus</keyword>
<dbReference type="InterPro" id="IPR029052">
    <property type="entry name" value="Metallo-depent_PP-like"/>
</dbReference>
<evidence type="ECO:0000256" key="5">
    <source>
        <dbReference type="ARBA" id="ARBA00022454"/>
    </source>
</evidence>
<evidence type="ECO:0000256" key="1">
    <source>
        <dbReference type="ARBA" id="ARBA00001936"/>
    </source>
</evidence>
<dbReference type="InterPro" id="IPR003701">
    <property type="entry name" value="Mre11"/>
</dbReference>
<dbReference type="Proteomes" id="UP001201812">
    <property type="component" value="Unassembled WGS sequence"/>
</dbReference>
<dbReference type="AlphaFoldDB" id="A0AAD4R830"/>
<dbReference type="GO" id="GO:0007095">
    <property type="term" value="P:mitotic G2 DNA damage checkpoint signaling"/>
    <property type="evidence" value="ECO:0007669"/>
    <property type="project" value="TreeGrafter"/>
</dbReference>
<evidence type="ECO:0000313" key="21">
    <source>
        <dbReference type="Proteomes" id="UP001201812"/>
    </source>
</evidence>
<dbReference type="PANTHER" id="PTHR10139:SF1">
    <property type="entry name" value="DOUBLE-STRAND BREAK REPAIR PROTEIN MRE11"/>
    <property type="match status" value="1"/>
</dbReference>
<comment type="cofactor">
    <cofactor evidence="1 16">
        <name>Mn(2+)</name>
        <dbReference type="ChEBI" id="CHEBI:29035"/>
    </cofactor>
</comment>
<feature type="domain" description="Mre11 DNA-binding" evidence="19">
    <location>
        <begin position="310"/>
        <end position="479"/>
    </location>
</feature>
<keyword evidence="8 16" id="KW-0255">Endonuclease</keyword>
<evidence type="ECO:0000313" key="20">
    <source>
        <dbReference type="EMBL" id="KAI1729199.1"/>
    </source>
</evidence>
<keyword evidence="10 16" id="KW-0378">Hydrolase</keyword>
<dbReference type="InterPro" id="IPR007281">
    <property type="entry name" value="Mre11_DNA-bd"/>
</dbReference>
<dbReference type="GO" id="GO:0030870">
    <property type="term" value="C:Mre11 complex"/>
    <property type="evidence" value="ECO:0007669"/>
    <property type="project" value="UniProtKB-UniRule"/>
</dbReference>
<evidence type="ECO:0000256" key="2">
    <source>
        <dbReference type="ARBA" id="ARBA00004123"/>
    </source>
</evidence>
<evidence type="ECO:0000256" key="7">
    <source>
        <dbReference type="ARBA" id="ARBA00022723"/>
    </source>
</evidence>
<dbReference type="GO" id="GO:0000723">
    <property type="term" value="P:telomere maintenance"/>
    <property type="evidence" value="ECO:0007669"/>
    <property type="project" value="TreeGrafter"/>
</dbReference>
<dbReference type="Gene3D" id="3.30.110.110">
    <property type="entry name" value="Mre11, capping domain"/>
    <property type="match status" value="1"/>
</dbReference>